<keyword evidence="1" id="KW-0812">Transmembrane</keyword>
<feature type="transmembrane region" description="Helical" evidence="1">
    <location>
        <begin position="202"/>
        <end position="223"/>
    </location>
</feature>
<dbReference type="InterPro" id="IPR019423">
    <property type="entry name" value="7TM_GPCR_serpentine_rcpt_Srj"/>
</dbReference>
<gene>
    <name evidence="2" type="ORF">L5515_006997</name>
</gene>
<sequence length="337" mass="38578">MVDLALIYKQIPKMFGTLAFIVNPIFVYLIFTEKSTKFGNYRYVLLYFATFNLVYSVANVVIPLDINSHRYCFYMFISDGLFVEQSDLHLHILSLRCALVAASYGVLMSHFIYRYLVVHDSKLTRENFHVFVLISFGVFVGYITVWHLTCYLLGSANREIKEYIREDFGKFYGIDPMDRNMISSLYNEGSQSTLIRGWTSTIIWTTVSALTICVFLKFAHMIMKKLNKMAGTTSRKTSNFQVELLRALIVQTVIPIFVSFFPCVISFTIPIFNLDLGRPINYVEVIALGAFAFCDPEAIVMCLPIFRNRVLCKKQVAKEQKGVEKPANAVDSKTTTL</sequence>
<feature type="transmembrane region" description="Helical" evidence="1">
    <location>
        <begin position="244"/>
        <end position="273"/>
    </location>
</feature>
<dbReference type="AlphaFoldDB" id="A0AAE9JKM9"/>
<dbReference type="Proteomes" id="UP000829354">
    <property type="component" value="Chromosome V"/>
</dbReference>
<proteinExistence type="predicted"/>
<dbReference type="PANTHER" id="PTHR45907">
    <property type="entry name" value="SERPENTINE RECEPTOR, CLASS J"/>
    <property type="match status" value="1"/>
</dbReference>
<keyword evidence="3" id="KW-1185">Reference proteome</keyword>
<evidence type="ECO:0000256" key="1">
    <source>
        <dbReference type="SAM" id="Phobius"/>
    </source>
</evidence>
<feature type="transmembrane region" description="Helical" evidence="1">
    <location>
        <begin position="93"/>
        <end position="116"/>
    </location>
</feature>
<feature type="transmembrane region" description="Helical" evidence="1">
    <location>
        <begin position="128"/>
        <end position="148"/>
    </location>
</feature>
<accession>A0AAE9JKM9</accession>
<feature type="transmembrane region" description="Helical" evidence="1">
    <location>
        <begin position="43"/>
        <end position="62"/>
    </location>
</feature>
<dbReference type="EMBL" id="CP092624">
    <property type="protein sequence ID" value="UMM33573.1"/>
    <property type="molecule type" value="Genomic_DNA"/>
</dbReference>
<evidence type="ECO:0000313" key="2">
    <source>
        <dbReference type="EMBL" id="UMM33573.1"/>
    </source>
</evidence>
<feature type="transmembrane region" description="Helical" evidence="1">
    <location>
        <begin position="285"/>
        <end position="306"/>
    </location>
</feature>
<keyword evidence="1" id="KW-1133">Transmembrane helix</keyword>
<protein>
    <submittedName>
        <fullName evidence="2">Uncharacterized protein</fullName>
    </submittedName>
</protein>
<organism evidence="2 3">
    <name type="scientific">Caenorhabditis briggsae</name>
    <dbReference type="NCBI Taxonomy" id="6238"/>
    <lineage>
        <taxon>Eukaryota</taxon>
        <taxon>Metazoa</taxon>
        <taxon>Ecdysozoa</taxon>
        <taxon>Nematoda</taxon>
        <taxon>Chromadorea</taxon>
        <taxon>Rhabditida</taxon>
        <taxon>Rhabditina</taxon>
        <taxon>Rhabditomorpha</taxon>
        <taxon>Rhabditoidea</taxon>
        <taxon>Rhabditidae</taxon>
        <taxon>Peloderinae</taxon>
        <taxon>Caenorhabditis</taxon>
    </lineage>
</organism>
<name>A0AAE9JKM9_CAEBR</name>
<dbReference type="PANTHER" id="PTHR45907:SF12">
    <property type="entry name" value="SERPENTINE RECEPTOR, CLASS J"/>
    <property type="match status" value="1"/>
</dbReference>
<feature type="transmembrane region" description="Helical" evidence="1">
    <location>
        <begin position="14"/>
        <end position="31"/>
    </location>
</feature>
<dbReference type="Pfam" id="PF10319">
    <property type="entry name" value="7TM_GPCR_Srj"/>
    <property type="match status" value="1"/>
</dbReference>
<reference evidence="2 3" key="1">
    <citation type="submission" date="2022-04" db="EMBL/GenBank/DDBJ databases">
        <title>Chromosome-level reference genomes for two strains of Caenorhabditis briggsae: an improved platform for comparative genomics.</title>
        <authorList>
            <person name="Stevens L."/>
            <person name="Andersen E."/>
        </authorList>
    </citation>
    <scope>NUCLEOTIDE SEQUENCE [LARGE SCALE GENOMIC DNA]</scope>
    <source>
        <strain evidence="2">VX34</strain>
        <tissue evidence="2">Whole-organism</tissue>
    </source>
</reference>
<evidence type="ECO:0000313" key="3">
    <source>
        <dbReference type="Proteomes" id="UP000829354"/>
    </source>
</evidence>
<keyword evidence="1" id="KW-0472">Membrane</keyword>